<gene>
    <name evidence="3" type="ORF">T1815_00871</name>
</gene>
<dbReference type="InterPro" id="IPR036390">
    <property type="entry name" value="WH_DNA-bd_sf"/>
</dbReference>
<reference evidence="4" key="1">
    <citation type="submission" date="2015-05" db="EMBL/GenBank/DDBJ databases">
        <authorList>
            <consortium name="Pathogen Informatics"/>
        </authorList>
    </citation>
    <scope>NUCLEOTIDE SEQUENCE [LARGE SCALE GENOMIC DNA]</scope>
    <source>
        <strain evidence="4">T1-815</strain>
    </source>
</reference>
<dbReference type="Pfam" id="PF13280">
    <property type="entry name" value="WYL"/>
    <property type="match status" value="1"/>
</dbReference>
<organism evidence="3 4">
    <name type="scientific">Agathobacter rectalis</name>
    <dbReference type="NCBI Taxonomy" id="39491"/>
    <lineage>
        <taxon>Bacteria</taxon>
        <taxon>Bacillati</taxon>
        <taxon>Bacillota</taxon>
        <taxon>Clostridia</taxon>
        <taxon>Lachnospirales</taxon>
        <taxon>Lachnospiraceae</taxon>
        <taxon>Agathobacter</taxon>
    </lineage>
</organism>
<dbReference type="EMBL" id="CVRQ01000058">
    <property type="protein sequence ID" value="CRL42133.1"/>
    <property type="molecule type" value="Genomic_DNA"/>
</dbReference>
<dbReference type="Pfam" id="PF25583">
    <property type="entry name" value="WCX"/>
    <property type="match status" value="1"/>
</dbReference>
<sequence>MESKPRILYLQKILLERTDEENMLSTTQLINILNDEYGISAHRTTITKDIAALQEFGMDIVVIHSTQSKYFVASRKFELPELKLLIDAVESSKFITSKKSDALIEKIHTMTSAGQVAKLRRNNYVVNRIKPDNEQIYYIIDTINEAINSGKQISFQYYDYTGLKKKVLKNKGEVYKLSPYKLIWCGDYYYVLGYSEKQRKVINFRVDRIALRPDILAKDIIPMPDDFDIENFTKEVFFMFSGEKVLVDLRCDNSLMKTVVDRFGEDVTTLAYDMTSFRVQTEVSASPTFFGWVFGFNGKVQILAPESVKEQYRQMIAKADEDMQESE</sequence>
<dbReference type="PROSITE" id="PS52050">
    <property type="entry name" value="WYL"/>
    <property type="match status" value="1"/>
</dbReference>
<feature type="domain" description="WCX" evidence="2">
    <location>
        <begin position="244"/>
        <end position="319"/>
    </location>
</feature>
<evidence type="ECO:0000259" key="2">
    <source>
        <dbReference type="Pfam" id="PF25583"/>
    </source>
</evidence>
<dbReference type="InterPro" id="IPR026881">
    <property type="entry name" value="WYL_dom"/>
</dbReference>
<evidence type="ECO:0000313" key="3">
    <source>
        <dbReference type="EMBL" id="CRL42133.1"/>
    </source>
</evidence>
<dbReference type="SUPFAM" id="SSF46785">
    <property type="entry name" value="Winged helix' DNA-binding domain"/>
    <property type="match status" value="1"/>
</dbReference>
<keyword evidence="4" id="KW-1185">Reference proteome</keyword>
<proteinExistence type="predicted"/>
<dbReference type="InterPro" id="IPR051534">
    <property type="entry name" value="CBASS_pafABC_assoc_protein"/>
</dbReference>
<dbReference type="AlphaFoldDB" id="A0A0M6WZ83"/>
<dbReference type="Proteomes" id="UP000049472">
    <property type="component" value="Unassembled WGS sequence"/>
</dbReference>
<dbReference type="InterPro" id="IPR057727">
    <property type="entry name" value="WCX_dom"/>
</dbReference>
<dbReference type="RefSeq" id="WP_055062755.1">
    <property type="nucleotide sequence ID" value="NZ_CVRQ01000058.1"/>
</dbReference>
<dbReference type="PANTHER" id="PTHR34580">
    <property type="match status" value="1"/>
</dbReference>
<protein>
    <submittedName>
        <fullName evidence="3">Uncharacterized protein</fullName>
    </submittedName>
</protein>
<evidence type="ECO:0000259" key="1">
    <source>
        <dbReference type="Pfam" id="PF13280"/>
    </source>
</evidence>
<dbReference type="PANTHER" id="PTHR34580:SF3">
    <property type="entry name" value="PROTEIN PAFB"/>
    <property type="match status" value="1"/>
</dbReference>
<accession>A0A0M6WZ83</accession>
<evidence type="ECO:0000313" key="4">
    <source>
        <dbReference type="Proteomes" id="UP000049472"/>
    </source>
</evidence>
<feature type="domain" description="WYL" evidence="1">
    <location>
        <begin position="139"/>
        <end position="209"/>
    </location>
</feature>
<name>A0A0M6WZ83_9FIRM</name>